<proteinExistence type="predicted"/>
<name>A0AAV7HN70_DENCH</name>
<keyword evidence="2" id="KW-1185">Reference proteome</keyword>
<protein>
    <submittedName>
        <fullName evidence="1">Uncharacterized protein</fullName>
    </submittedName>
</protein>
<evidence type="ECO:0000313" key="2">
    <source>
        <dbReference type="Proteomes" id="UP000775213"/>
    </source>
</evidence>
<dbReference type="AlphaFoldDB" id="A0AAV7HN70"/>
<gene>
    <name evidence="1" type="ORF">IEQ34_000104</name>
</gene>
<dbReference type="EMBL" id="JAGFBR010000001">
    <property type="protein sequence ID" value="KAH0470381.1"/>
    <property type="molecule type" value="Genomic_DNA"/>
</dbReference>
<organism evidence="1 2">
    <name type="scientific">Dendrobium chrysotoxum</name>
    <name type="common">Orchid</name>
    <dbReference type="NCBI Taxonomy" id="161865"/>
    <lineage>
        <taxon>Eukaryota</taxon>
        <taxon>Viridiplantae</taxon>
        <taxon>Streptophyta</taxon>
        <taxon>Embryophyta</taxon>
        <taxon>Tracheophyta</taxon>
        <taxon>Spermatophyta</taxon>
        <taxon>Magnoliopsida</taxon>
        <taxon>Liliopsida</taxon>
        <taxon>Asparagales</taxon>
        <taxon>Orchidaceae</taxon>
        <taxon>Epidendroideae</taxon>
        <taxon>Malaxideae</taxon>
        <taxon>Dendrobiinae</taxon>
        <taxon>Dendrobium</taxon>
    </lineage>
</organism>
<accession>A0AAV7HN70</accession>
<sequence>MSIIFIGLKGYCYAYMMTCWVPISMEVVRNNLYPPRNNPSLVLEMDEVAACGGRRTIRMEFTGLGGDGFAGGGERVRCGCQGRAFSRVEPWRSGVQKKGEGDHLDYHSEEAQNGGGTNALLFTGYANIFIDPKGYCYAYMKPYWVPISMKVVGNNLYEPMLSAQALAVIESLEVMEECGVEVRLELSLGLSSSEVECRKWVRETNEIVVVKNLKMEEGPLE</sequence>
<comment type="caution">
    <text evidence="1">The sequence shown here is derived from an EMBL/GenBank/DDBJ whole genome shotgun (WGS) entry which is preliminary data.</text>
</comment>
<dbReference type="Proteomes" id="UP000775213">
    <property type="component" value="Unassembled WGS sequence"/>
</dbReference>
<reference evidence="1 2" key="1">
    <citation type="journal article" date="2021" name="Hortic Res">
        <title>Chromosome-scale assembly of the Dendrobium chrysotoxum genome enhances the understanding of orchid evolution.</title>
        <authorList>
            <person name="Zhang Y."/>
            <person name="Zhang G.Q."/>
            <person name="Zhang D."/>
            <person name="Liu X.D."/>
            <person name="Xu X.Y."/>
            <person name="Sun W.H."/>
            <person name="Yu X."/>
            <person name="Zhu X."/>
            <person name="Wang Z.W."/>
            <person name="Zhao X."/>
            <person name="Zhong W.Y."/>
            <person name="Chen H."/>
            <person name="Yin W.L."/>
            <person name="Huang T."/>
            <person name="Niu S.C."/>
            <person name="Liu Z.J."/>
        </authorList>
    </citation>
    <scope>NUCLEOTIDE SEQUENCE [LARGE SCALE GENOMIC DNA]</scope>
    <source>
        <strain evidence="1">Lindl</strain>
    </source>
</reference>
<evidence type="ECO:0000313" key="1">
    <source>
        <dbReference type="EMBL" id="KAH0470381.1"/>
    </source>
</evidence>